<proteinExistence type="inferred from homology"/>
<feature type="domain" description="ABC transmembrane type-1" evidence="10">
    <location>
        <begin position="20"/>
        <end position="210"/>
    </location>
</feature>
<accession>A0ABY4CQ98</accession>
<feature type="transmembrane region" description="Helical" evidence="9">
    <location>
        <begin position="22"/>
        <end position="44"/>
    </location>
</feature>
<evidence type="ECO:0000256" key="1">
    <source>
        <dbReference type="ARBA" id="ARBA00004651"/>
    </source>
</evidence>
<dbReference type="EMBL" id="CP089291">
    <property type="protein sequence ID" value="UOF91383.1"/>
    <property type="molecule type" value="Genomic_DNA"/>
</dbReference>
<protein>
    <submittedName>
        <fullName evidence="11">Amino acid ABC transporter permease</fullName>
    </submittedName>
</protein>
<evidence type="ECO:0000259" key="10">
    <source>
        <dbReference type="PROSITE" id="PS50928"/>
    </source>
</evidence>
<gene>
    <name evidence="11" type="ORF">LSG31_03775</name>
</gene>
<keyword evidence="4" id="KW-1003">Cell membrane</keyword>
<evidence type="ECO:0000256" key="9">
    <source>
        <dbReference type="RuleBase" id="RU363032"/>
    </source>
</evidence>
<reference evidence="11" key="1">
    <citation type="submission" date="2021-12" db="EMBL/GenBank/DDBJ databases">
        <title>Alicyclobacillaceae gen. nov., sp. nov., isolated from chalcocite enrichment system.</title>
        <authorList>
            <person name="Jiang Z."/>
        </authorList>
    </citation>
    <scope>NUCLEOTIDE SEQUENCE</scope>
    <source>
        <strain evidence="11">MYW30-H2</strain>
    </source>
</reference>
<evidence type="ECO:0000256" key="6">
    <source>
        <dbReference type="ARBA" id="ARBA00022970"/>
    </source>
</evidence>
<comment type="similarity">
    <text evidence="2">Belongs to the binding-protein-dependent transport system permease family. HisMQ subfamily.</text>
</comment>
<feature type="transmembrane region" description="Helical" evidence="9">
    <location>
        <begin position="187"/>
        <end position="210"/>
    </location>
</feature>
<keyword evidence="7 9" id="KW-1133">Transmembrane helix</keyword>
<evidence type="ECO:0000313" key="11">
    <source>
        <dbReference type="EMBL" id="UOF91383.1"/>
    </source>
</evidence>
<dbReference type="Pfam" id="PF00528">
    <property type="entry name" value="BPD_transp_1"/>
    <property type="match status" value="1"/>
</dbReference>
<dbReference type="InterPro" id="IPR043429">
    <property type="entry name" value="ArtM/GltK/GlnP/TcyL/YhdX-like"/>
</dbReference>
<feature type="transmembrane region" description="Helical" evidence="9">
    <location>
        <begin position="56"/>
        <end position="79"/>
    </location>
</feature>
<dbReference type="PANTHER" id="PTHR30614:SF20">
    <property type="entry name" value="GLUTAMINE TRANSPORT SYSTEM PERMEASE PROTEIN GLNP"/>
    <property type="match status" value="1"/>
</dbReference>
<keyword evidence="6" id="KW-0029">Amino-acid transport</keyword>
<dbReference type="PANTHER" id="PTHR30614">
    <property type="entry name" value="MEMBRANE COMPONENT OF AMINO ACID ABC TRANSPORTER"/>
    <property type="match status" value="1"/>
</dbReference>
<dbReference type="CDD" id="cd06261">
    <property type="entry name" value="TM_PBP2"/>
    <property type="match status" value="1"/>
</dbReference>
<keyword evidence="3 9" id="KW-0813">Transport</keyword>
<keyword evidence="8 9" id="KW-0472">Membrane</keyword>
<dbReference type="SUPFAM" id="SSF161098">
    <property type="entry name" value="MetI-like"/>
    <property type="match status" value="1"/>
</dbReference>
<dbReference type="InterPro" id="IPR035906">
    <property type="entry name" value="MetI-like_sf"/>
</dbReference>
<dbReference type="Gene3D" id="1.10.3720.10">
    <property type="entry name" value="MetI-like"/>
    <property type="match status" value="1"/>
</dbReference>
<sequence>MDQTSWQAIKDYFPMLLQGTGVTLELTFLSVILGTILGLLLGLGRLSSYALVRWPSVIYITFFRGTPLFVQILLVHFAFLPAIFGHGVDPFYSGIVSLTLNSGAYIAEIFRAGIQSIDKGQMEAARSVGMSYTQAMWNVIIPQAFRRMLPPLGNEAIALSKDSSLLAAISGGELAYQAKTMFGATTLTWASFLTAALIYLCITMILAQIVSLLEKKYGTVNTNL</sequence>
<dbReference type="InterPro" id="IPR000515">
    <property type="entry name" value="MetI-like"/>
</dbReference>
<evidence type="ECO:0000256" key="7">
    <source>
        <dbReference type="ARBA" id="ARBA00022989"/>
    </source>
</evidence>
<keyword evidence="12" id="KW-1185">Reference proteome</keyword>
<dbReference type="Proteomes" id="UP000830167">
    <property type="component" value="Chromosome"/>
</dbReference>
<dbReference type="PROSITE" id="PS50928">
    <property type="entry name" value="ABC_TM1"/>
    <property type="match status" value="1"/>
</dbReference>
<dbReference type="InterPro" id="IPR010065">
    <property type="entry name" value="AA_ABC_transptr_permease_3TM"/>
</dbReference>
<evidence type="ECO:0000313" key="12">
    <source>
        <dbReference type="Proteomes" id="UP000830167"/>
    </source>
</evidence>
<name>A0ABY4CQ98_9BACL</name>
<organism evidence="11 12">
    <name type="scientific">Fodinisporobacter ferrooxydans</name>
    <dbReference type="NCBI Taxonomy" id="2901836"/>
    <lineage>
        <taxon>Bacteria</taxon>
        <taxon>Bacillati</taxon>
        <taxon>Bacillota</taxon>
        <taxon>Bacilli</taxon>
        <taxon>Bacillales</taxon>
        <taxon>Alicyclobacillaceae</taxon>
        <taxon>Fodinisporobacter</taxon>
    </lineage>
</organism>
<evidence type="ECO:0000256" key="2">
    <source>
        <dbReference type="ARBA" id="ARBA00010072"/>
    </source>
</evidence>
<dbReference type="RefSeq" id="WP_347438076.1">
    <property type="nucleotide sequence ID" value="NZ_CP089291.1"/>
</dbReference>
<evidence type="ECO:0000256" key="4">
    <source>
        <dbReference type="ARBA" id="ARBA00022475"/>
    </source>
</evidence>
<dbReference type="NCBIfam" id="TIGR01726">
    <property type="entry name" value="HEQRo_perm_3TM"/>
    <property type="match status" value="1"/>
</dbReference>
<evidence type="ECO:0000256" key="8">
    <source>
        <dbReference type="ARBA" id="ARBA00023136"/>
    </source>
</evidence>
<comment type="subcellular location">
    <subcellularLocation>
        <location evidence="1 9">Cell membrane</location>
        <topology evidence="1 9">Multi-pass membrane protein</topology>
    </subcellularLocation>
</comment>
<evidence type="ECO:0000256" key="3">
    <source>
        <dbReference type="ARBA" id="ARBA00022448"/>
    </source>
</evidence>
<keyword evidence="5 9" id="KW-0812">Transmembrane</keyword>
<evidence type="ECO:0000256" key="5">
    <source>
        <dbReference type="ARBA" id="ARBA00022692"/>
    </source>
</evidence>